<dbReference type="OrthoDB" id="9949995at2"/>
<feature type="transmembrane region" description="Helical" evidence="1">
    <location>
        <begin position="6"/>
        <end position="29"/>
    </location>
</feature>
<gene>
    <name evidence="2" type="ORF">WG68_08635</name>
</gene>
<proteinExistence type="predicted"/>
<evidence type="ECO:0000256" key="1">
    <source>
        <dbReference type="SAM" id="Phobius"/>
    </source>
</evidence>
<dbReference type="Proteomes" id="UP000034228">
    <property type="component" value="Unassembled WGS sequence"/>
</dbReference>
<sequence length="94" mass="10444">MREKLYANLCTGVSLAINVIFSIVMGYLLKNEPDADTALGFLMYTSIGSSLLILGYAGYAYYHPAKKPHSVKSSLVYTVCFGAVWILQVLFKQR</sequence>
<dbReference type="AlphaFoldDB" id="A0A0M2V4J9"/>
<evidence type="ECO:0000313" key="2">
    <source>
        <dbReference type="EMBL" id="KKO45772.1"/>
    </source>
</evidence>
<reference evidence="2 3" key="1">
    <citation type="submission" date="2015-03" db="EMBL/GenBank/DDBJ databases">
        <title>Draft genome sequences of two protease-producing strains of Arsukibacterium isolated from two cold and alkaline environments.</title>
        <authorList>
            <person name="Lylloff J.E."/>
            <person name="Skov L.B."/>
            <person name="Jepsen M."/>
            <person name="Hallin P.F."/>
            <person name="Sorensen S.J."/>
            <person name="Stougaard P."/>
            <person name="Glaring M.A."/>
        </authorList>
    </citation>
    <scope>NUCLEOTIDE SEQUENCE [LARGE SCALE GENOMIC DNA]</scope>
    <source>
        <strain evidence="2 3">GCM72</strain>
    </source>
</reference>
<dbReference type="EMBL" id="LAHO01000007">
    <property type="protein sequence ID" value="KKO45772.1"/>
    <property type="molecule type" value="Genomic_DNA"/>
</dbReference>
<keyword evidence="1" id="KW-1133">Transmembrane helix</keyword>
<comment type="caution">
    <text evidence="2">The sequence shown here is derived from an EMBL/GenBank/DDBJ whole genome shotgun (WGS) entry which is preliminary data.</text>
</comment>
<keyword evidence="1" id="KW-0812">Transmembrane</keyword>
<keyword evidence="1" id="KW-0472">Membrane</keyword>
<protein>
    <submittedName>
        <fullName evidence="2">Uncharacterized protein</fullName>
    </submittedName>
</protein>
<name>A0A0M2V4J9_9GAMM</name>
<organism evidence="2 3">
    <name type="scientific">Arsukibacterium ikkense</name>
    <dbReference type="NCBI Taxonomy" id="336831"/>
    <lineage>
        <taxon>Bacteria</taxon>
        <taxon>Pseudomonadati</taxon>
        <taxon>Pseudomonadota</taxon>
        <taxon>Gammaproteobacteria</taxon>
        <taxon>Chromatiales</taxon>
        <taxon>Chromatiaceae</taxon>
        <taxon>Arsukibacterium</taxon>
    </lineage>
</organism>
<keyword evidence="3" id="KW-1185">Reference proteome</keyword>
<evidence type="ECO:0000313" key="3">
    <source>
        <dbReference type="Proteomes" id="UP000034228"/>
    </source>
</evidence>
<dbReference type="RefSeq" id="WP_046557290.1">
    <property type="nucleotide sequence ID" value="NZ_LAHO01000007.1"/>
</dbReference>
<feature type="transmembrane region" description="Helical" evidence="1">
    <location>
        <begin position="41"/>
        <end position="62"/>
    </location>
</feature>
<accession>A0A0M2V4J9</accession>
<feature type="transmembrane region" description="Helical" evidence="1">
    <location>
        <begin position="74"/>
        <end position="91"/>
    </location>
</feature>